<comment type="caution">
    <text evidence="2">The sequence shown here is derived from an EMBL/GenBank/DDBJ whole genome shotgun (WGS) entry which is preliminary data.</text>
</comment>
<evidence type="ECO:0000256" key="1">
    <source>
        <dbReference type="SAM" id="MobiDB-lite"/>
    </source>
</evidence>
<reference evidence="2 3" key="1">
    <citation type="journal article" date="2017" name="Nat. Commun.">
        <title>Genome assembly with in vitro proximity ligation data and whole-genome triplication in lettuce.</title>
        <authorList>
            <person name="Reyes-Chin-Wo S."/>
            <person name="Wang Z."/>
            <person name="Yang X."/>
            <person name="Kozik A."/>
            <person name="Arikit S."/>
            <person name="Song C."/>
            <person name="Xia L."/>
            <person name="Froenicke L."/>
            <person name="Lavelle D.O."/>
            <person name="Truco M.J."/>
            <person name="Xia R."/>
            <person name="Zhu S."/>
            <person name="Xu C."/>
            <person name="Xu H."/>
            <person name="Xu X."/>
            <person name="Cox K."/>
            <person name="Korf I."/>
            <person name="Meyers B.C."/>
            <person name="Michelmore R.W."/>
        </authorList>
    </citation>
    <scope>NUCLEOTIDE SEQUENCE [LARGE SCALE GENOMIC DNA]</scope>
    <source>
        <strain evidence="3">cv. Salinas</strain>
        <tissue evidence="2">Seedlings</tissue>
    </source>
</reference>
<evidence type="ECO:0000313" key="2">
    <source>
        <dbReference type="EMBL" id="KAJ0201043.1"/>
    </source>
</evidence>
<keyword evidence="3" id="KW-1185">Reference proteome</keyword>
<dbReference type="PANTHER" id="PTHR10775">
    <property type="entry name" value="OS08G0208400 PROTEIN"/>
    <property type="match status" value="1"/>
</dbReference>
<gene>
    <name evidence="2" type="ORF">LSAT_V11C600317920</name>
</gene>
<protein>
    <recommendedName>
        <fullName evidence="4">DUF4216 domain-containing protein</fullName>
    </recommendedName>
</protein>
<dbReference type="Pfam" id="PF02992">
    <property type="entry name" value="Transposase_21"/>
    <property type="match status" value="1"/>
</dbReference>
<name>A0A9R1V7Z2_LACSA</name>
<dbReference type="PANTHER" id="PTHR10775:SF183">
    <property type="entry name" value="TRANSPOSON, EN_SPM-LIKE, TRANSPOSASE-ASSOCIATED DOMAIN PROTEIN-RELATED"/>
    <property type="match status" value="1"/>
</dbReference>
<dbReference type="EMBL" id="NBSK02000006">
    <property type="protein sequence ID" value="KAJ0201043.1"/>
    <property type="molecule type" value="Genomic_DNA"/>
</dbReference>
<proteinExistence type="predicted"/>
<dbReference type="Proteomes" id="UP000235145">
    <property type="component" value="Unassembled WGS sequence"/>
</dbReference>
<sequence>MEKGNKVPNLVMTYMPIGPRLQRLFYSKKTSQHLTWHSDHPIDHEKMIHPSEGRAWSHFDEVFPDFAQETRNIRLGLCTDGFSPNNSNGSSYSCWPVFITVYNLPPWLALKHQYILLPLIIPGPKNPRQNLDVFLQPLVHELKMLFIDGIETYDAHRRENFQMRAVLMWTVSDFPAYAMLSGWSTHGKLACPYCLDQSESLWLQKGNKHCWFDCHRKYLRKGHTFKKDKINFKKNKTSKSEVDIPYPTRDEIWQTVKHFNIVYEGTPYGPNYKKSDGFGVTHNWVKRSIFWELPYWCHLLIRHNLDLTHIEKNVFENMFHTSMDTPKSKDKLSARQDLEMLCDRPLLNPVQDKKGKAWIKKGDYTLERVDVKKFCAWLKKLKFLDGYASNIGNCVNVTRDSTNGSAKHLEPLANGPSNDARSYNGYFVNGYKFHTQEYGKGRVTNNYGLCVRGEIYNGEESDYYGLLDEILEIDYYGIGRSTVVLFKCTWFDNIRGVVVNKNKLVDVKPTSHLWAVVKTKPRGVYEVTEAETEVALDGSTEANGVFHLEERFQLPNEVNVSERLSLASNRTNFEQISPDKSEGSEAENQEDDSDEDDRDEPVYFDYYDPDEDKF</sequence>
<dbReference type="AlphaFoldDB" id="A0A9R1V7Z2"/>
<dbReference type="InterPro" id="IPR004242">
    <property type="entry name" value="Transposase_21"/>
</dbReference>
<feature type="compositionally biased region" description="Acidic residues" evidence="1">
    <location>
        <begin position="584"/>
        <end position="599"/>
    </location>
</feature>
<accession>A0A9R1V7Z2</accession>
<feature type="region of interest" description="Disordered" evidence="1">
    <location>
        <begin position="570"/>
        <end position="614"/>
    </location>
</feature>
<evidence type="ECO:0000313" key="3">
    <source>
        <dbReference type="Proteomes" id="UP000235145"/>
    </source>
</evidence>
<organism evidence="2 3">
    <name type="scientific">Lactuca sativa</name>
    <name type="common">Garden lettuce</name>
    <dbReference type="NCBI Taxonomy" id="4236"/>
    <lineage>
        <taxon>Eukaryota</taxon>
        <taxon>Viridiplantae</taxon>
        <taxon>Streptophyta</taxon>
        <taxon>Embryophyta</taxon>
        <taxon>Tracheophyta</taxon>
        <taxon>Spermatophyta</taxon>
        <taxon>Magnoliopsida</taxon>
        <taxon>eudicotyledons</taxon>
        <taxon>Gunneridae</taxon>
        <taxon>Pentapetalae</taxon>
        <taxon>asterids</taxon>
        <taxon>campanulids</taxon>
        <taxon>Asterales</taxon>
        <taxon>Asteraceae</taxon>
        <taxon>Cichorioideae</taxon>
        <taxon>Cichorieae</taxon>
        <taxon>Lactucinae</taxon>
        <taxon>Lactuca</taxon>
    </lineage>
</organism>
<evidence type="ECO:0008006" key="4">
    <source>
        <dbReference type="Google" id="ProtNLM"/>
    </source>
</evidence>